<proteinExistence type="predicted"/>
<comment type="caution">
    <text evidence="2">The sequence shown here is derived from an EMBL/GenBank/DDBJ whole genome shotgun (WGS) entry which is preliminary data.</text>
</comment>
<dbReference type="AlphaFoldDB" id="A0A5C6C6C8"/>
<organism evidence="2 3">
    <name type="scientific">Allorhodopirellula heiligendammensis</name>
    <dbReference type="NCBI Taxonomy" id="2714739"/>
    <lineage>
        <taxon>Bacteria</taxon>
        <taxon>Pseudomonadati</taxon>
        <taxon>Planctomycetota</taxon>
        <taxon>Planctomycetia</taxon>
        <taxon>Pirellulales</taxon>
        <taxon>Pirellulaceae</taxon>
        <taxon>Allorhodopirellula</taxon>
    </lineage>
</organism>
<feature type="region of interest" description="Disordered" evidence="1">
    <location>
        <begin position="91"/>
        <end position="117"/>
    </location>
</feature>
<feature type="compositionally biased region" description="Polar residues" evidence="1">
    <location>
        <begin position="97"/>
        <end position="111"/>
    </location>
</feature>
<protein>
    <submittedName>
        <fullName evidence="2">Uncharacterized protein</fullName>
    </submittedName>
</protein>
<evidence type="ECO:0000313" key="3">
    <source>
        <dbReference type="Proteomes" id="UP000319908"/>
    </source>
</evidence>
<dbReference type="Proteomes" id="UP000319908">
    <property type="component" value="Unassembled WGS sequence"/>
</dbReference>
<dbReference type="RefSeq" id="WP_302117646.1">
    <property type="nucleotide sequence ID" value="NZ_SJPU01000001.1"/>
</dbReference>
<evidence type="ECO:0000256" key="1">
    <source>
        <dbReference type="SAM" id="MobiDB-lite"/>
    </source>
</evidence>
<dbReference type="EMBL" id="SJPU01000001">
    <property type="protein sequence ID" value="TWU18944.1"/>
    <property type="molecule type" value="Genomic_DNA"/>
</dbReference>
<feature type="region of interest" description="Disordered" evidence="1">
    <location>
        <begin position="154"/>
        <end position="186"/>
    </location>
</feature>
<evidence type="ECO:0000313" key="2">
    <source>
        <dbReference type="EMBL" id="TWU18944.1"/>
    </source>
</evidence>
<name>A0A5C6C6C8_9BACT</name>
<accession>A0A5C6C6C8</accession>
<gene>
    <name evidence="2" type="ORF">Poly21_11150</name>
</gene>
<keyword evidence="3" id="KW-1185">Reference proteome</keyword>
<sequence length="186" mass="20258">MNHSPQPACHCRRAKMVLTRAILGGAMCFACGNPLIADEKLPRSPRTVLDTIATPMPPATLTSSVRLRLPRPEADAASHAVVSPSRWADLSRDHARNGSTNPRYAVSPTSADSDRQRDVVPSITPSVHVGPDRSAFIPEPFNAVRRDSGRLTQKPLRPVRLPPTGYFDESMLGETRIATGPDRPRP</sequence>
<reference evidence="2 3" key="1">
    <citation type="journal article" date="2020" name="Antonie Van Leeuwenhoek">
        <title>Rhodopirellula heiligendammensis sp. nov., Rhodopirellula pilleata sp. nov., and Rhodopirellula solitaria sp. nov. isolated from natural or artificial marine surfaces in Northern Germany and California, USA, and emended description of the genus Rhodopirellula.</title>
        <authorList>
            <person name="Kallscheuer N."/>
            <person name="Wiegand S."/>
            <person name="Jogler M."/>
            <person name="Boedeker C."/>
            <person name="Peeters S.H."/>
            <person name="Rast P."/>
            <person name="Heuer A."/>
            <person name="Jetten M.S.M."/>
            <person name="Rohde M."/>
            <person name="Jogler C."/>
        </authorList>
    </citation>
    <scope>NUCLEOTIDE SEQUENCE [LARGE SCALE GENOMIC DNA]</scope>
    <source>
        <strain evidence="2 3">Poly21</strain>
    </source>
</reference>